<dbReference type="SUPFAM" id="SSF56112">
    <property type="entry name" value="Protein kinase-like (PK-like)"/>
    <property type="match status" value="1"/>
</dbReference>
<evidence type="ECO:0000259" key="2">
    <source>
        <dbReference type="PROSITE" id="PS50011"/>
    </source>
</evidence>
<dbReference type="Proteomes" id="UP001152797">
    <property type="component" value="Unassembled WGS sequence"/>
</dbReference>
<evidence type="ECO:0000313" key="6">
    <source>
        <dbReference type="Proteomes" id="UP001152797"/>
    </source>
</evidence>
<evidence type="ECO:0000313" key="4">
    <source>
        <dbReference type="EMBL" id="CAL1167807.1"/>
    </source>
</evidence>
<sequence>MPRGCFAAHRVAVKDEVGVVSSANDDTALVMAKDKVFFSLGPLLGAGASSCVHAVAAKTFATDDAQRASSLRGTGGFAAKFFRRDKNPQLTALEREIKILATLPESPYIVGFHGQFSVKKDDPALQEVAKNLLPKRRDSKDLEDHSLAERAETISVILVDRCDCTLTSMIQKTALPESHSAFTMDGLLRGIAHLHAQRIVHRDIKDVNVLIADSGRRVCLCDFDLATYIPEDAEVIEWTGGTPGYMAPEVCNYGKASFSADLFSAGVVLHVLLTRSNPFLPEHAGLKVQGSSPMDYDMLRLFRSEASCNLLYALLEIDPEMRPNITESLEYSWFFELVPQSLCKLLADADRLLQSCDHSQRTEGSKATKKYGIFTTRSKAEGASVLKSPLSPPPSGSRTTVSVSSVLSRMGTAARNLFDRPARRTSKVLPIQEFDEICLP</sequence>
<accession>A0A9P1DS05</accession>
<keyword evidence="6" id="KW-1185">Reference proteome</keyword>
<name>A0A9P1DS05_9DINO</name>
<dbReference type="InterPro" id="IPR011009">
    <property type="entry name" value="Kinase-like_dom_sf"/>
</dbReference>
<dbReference type="AlphaFoldDB" id="A0A9P1DS05"/>
<reference evidence="4" key="2">
    <citation type="submission" date="2024-04" db="EMBL/GenBank/DDBJ databases">
        <authorList>
            <person name="Chen Y."/>
            <person name="Shah S."/>
            <person name="Dougan E. K."/>
            <person name="Thang M."/>
            <person name="Chan C."/>
        </authorList>
    </citation>
    <scope>NUCLEOTIDE SEQUENCE [LARGE SCALE GENOMIC DNA]</scope>
</reference>
<evidence type="ECO:0000256" key="1">
    <source>
        <dbReference type="SAM" id="MobiDB-lite"/>
    </source>
</evidence>
<dbReference type="PROSITE" id="PS50011">
    <property type="entry name" value="PROTEIN_KINASE_DOM"/>
    <property type="match status" value="1"/>
</dbReference>
<dbReference type="EMBL" id="CAMXCT020006335">
    <property type="protein sequence ID" value="CAL1167807.1"/>
    <property type="molecule type" value="Genomic_DNA"/>
</dbReference>
<dbReference type="PANTHER" id="PTHR44167">
    <property type="entry name" value="OVARIAN-SPECIFIC SERINE/THREONINE-PROTEIN KINASE LOK-RELATED"/>
    <property type="match status" value="1"/>
</dbReference>
<dbReference type="PANTHER" id="PTHR44167:SF18">
    <property type="entry name" value="PROTEIN KINASE DOMAIN-CONTAINING PROTEIN"/>
    <property type="match status" value="1"/>
</dbReference>
<dbReference type="Pfam" id="PF00069">
    <property type="entry name" value="Pkinase"/>
    <property type="match status" value="1"/>
</dbReference>
<proteinExistence type="predicted"/>
<dbReference type="GO" id="GO:0005737">
    <property type="term" value="C:cytoplasm"/>
    <property type="evidence" value="ECO:0007669"/>
    <property type="project" value="TreeGrafter"/>
</dbReference>
<comment type="caution">
    <text evidence="3">The sequence shown here is derived from an EMBL/GenBank/DDBJ whole genome shotgun (WGS) entry which is preliminary data.</text>
</comment>
<feature type="domain" description="Protein kinase" evidence="2">
    <location>
        <begin position="38"/>
        <end position="334"/>
    </location>
</feature>
<dbReference type="SMART" id="SM00220">
    <property type="entry name" value="S_TKc"/>
    <property type="match status" value="1"/>
</dbReference>
<evidence type="ECO:0000313" key="5">
    <source>
        <dbReference type="EMBL" id="CAL4801744.1"/>
    </source>
</evidence>
<dbReference type="InterPro" id="IPR000719">
    <property type="entry name" value="Prot_kinase_dom"/>
</dbReference>
<dbReference type="GO" id="GO:0005634">
    <property type="term" value="C:nucleus"/>
    <property type="evidence" value="ECO:0007669"/>
    <property type="project" value="TreeGrafter"/>
</dbReference>
<feature type="region of interest" description="Disordered" evidence="1">
    <location>
        <begin position="384"/>
        <end position="403"/>
    </location>
</feature>
<dbReference type="OrthoDB" id="4062651at2759"/>
<dbReference type="GO" id="GO:0005524">
    <property type="term" value="F:ATP binding"/>
    <property type="evidence" value="ECO:0007669"/>
    <property type="project" value="InterPro"/>
</dbReference>
<dbReference type="PROSITE" id="PS00108">
    <property type="entry name" value="PROTEIN_KINASE_ST"/>
    <property type="match status" value="1"/>
</dbReference>
<dbReference type="InterPro" id="IPR008271">
    <property type="entry name" value="Ser/Thr_kinase_AS"/>
</dbReference>
<dbReference type="GO" id="GO:0004674">
    <property type="term" value="F:protein serine/threonine kinase activity"/>
    <property type="evidence" value="ECO:0007669"/>
    <property type="project" value="TreeGrafter"/>
</dbReference>
<dbReference type="EMBL" id="CAMXCT010006335">
    <property type="protein sequence ID" value="CAI4014432.1"/>
    <property type="molecule type" value="Genomic_DNA"/>
</dbReference>
<protein>
    <submittedName>
        <fullName evidence="5">L-rhamnonate dehydratase</fullName>
    </submittedName>
</protein>
<dbReference type="Gene3D" id="1.10.510.10">
    <property type="entry name" value="Transferase(Phosphotransferase) domain 1"/>
    <property type="match status" value="1"/>
</dbReference>
<organism evidence="3">
    <name type="scientific">Cladocopium goreaui</name>
    <dbReference type="NCBI Taxonomy" id="2562237"/>
    <lineage>
        <taxon>Eukaryota</taxon>
        <taxon>Sar</taxon>
        <taxon>Alveolata</taxon>
        <taxon>Dinophyceae</taxon>
        <taxon>Suessiales</taxon>
        <taxon>Symbiodiniaceae</taxon>
        <taxon>Cladocopium</taxon>
    </lineage>
</organism>
<evidence type="ECO:0000313" key="3">
    <source>
        <dbReference type="EMBL" id="CAI4014432.1"/>
    </source>
</evidence>
<reference evidence="3" key="1">
    <citation type="submission" date="2022-10" db="EMBL/GenBank/DDBJ databases">
        <authorList>
            <person name="Chen Y."/>
            <person name="Dougan E. K."/>
            <person name="Chan C."/>
            <person name="Rhodes N."/>
            <person name="Thang M."/>
        </authorList>
    </citation>
    <scope>NUCLEOTIDE SEQUENCE</scope>
</reference>
<dbReference type="EMBL" id="CAMXCT030006335">
    <property type="protein sequence ID" value="CAL4801744.1"/>
    <property type="molecule type" value="Genomic_DNA"/>
</dbReference>
<dbReference type="GO" id="GO:0044773">
    <property type="term" value="P:mitotic DNA damage checkpoint signaling"/>
    <property type="evidence" value="ECO:0007669"/>
    <property type="project" value="TreeGrafter"/>
</dbReference>
<gene>
    <name evidence="3" type="ORF">C1SCF055_LOCUS39335</name>
</gene>